<dbReference type="GO" id="GO:0070126">
    <property type="term" value="P:mitochondrial translational termination"/>
    <property type="evidence" value="ECO:0007669"/>
    <property type="project" value="TreeGrafter"/>
</dbReference>
<name>A0A0L0RUQ8_ALLM3</name>
<feature type="compositionally biased region" description="Basic and acidic residues" evidence="1">
    <location>
        <begin position="164"/>
        <end position="188"/>
    </location>
</feature>
<accession>A0A0L0RUQ8</accession>
<dbReference type="SUPFAM" id="SSF110916">
    <property type="entry name" value="Peptidyl-tRNA hydrolase domain-like"/>
    <property type="match status" value="1"/>
</dbReference>
<dbReference type="Proteomes" id="UP000054350">
    <property type="component" value="Unassembled WGS sequence"/>
</dbReference>
<gene>
    <name evidence="3" type="ORF">AMAG_00134</name>
</gene>
<dbReference type="eggNOG" id="KOG3429">
    <property type="taxonomic scope" value="Eukaryota"/>
</dbReference>
<dbReference type="GO" id="GO:0016150">
    <property type="term" value="F:translation release factor activity, codon nonspecific"/>
    <property type="evidence" value="ECO:0007669"/>
    <property type="project" value="TreeGrafter"/>
</dbReference>
<dbReference type="Gene3D" id="3.30.160.20">
    <property type="match status" value="1"/>
</dbReference>
<feature type="domain" description="Prokaryotic-type class I peptide chain release factors" evidence="2">
    <location>
        <begin position="49"/>
        <end position="179"/>
    </location>
</feature>
<organism evidence="3 4">
    <name type="scientific">Allomyces macrogynus (strain ATCC 38327)</name>
    <name type="common">Allomyces javanicus var. macrogynus</name>
    <dbReference type="NCBI Taxonomy" id="578462"/>
    <lineage>
        <taxon>Eukaryota</taxon>
        <taxon>Fungi</taxon>
        <taxon>Fungi incertae sedis</taxon>
        <taxon>Blastocladiomycota</taxon>
        <taxon>Blastocladiomycetes</taxon>
        <taxon>Blastocladiales</taxon>
        <taxon>Blastocladiaceae</taxon>
        <taxon>Allomyces</taxon>
    </lineage>
</organism>
<feature type="region of interest" description="Disordered" evidence="1">
    <location>
        <begin position="146"/>
        <end position="188"/>
    </location>
</feature>
<dbReference type="VEuPathDB" id="FungiDB:AMAG_00134"/>
<dbReference type="Pfam" id="PF00472">
    <property type="entry name" value="RF-1"/>
    <property type="match status" value="1"/>
</dbReference>
<evidence type="ECO:0000313" key="3">
    <source>
        <dbReference type="EMBL" id="KNE54132.1"/>
    </source>
</evidence>
<protein>
    <recommendedName>
        <fullName evidence="2">Prokaryotic-type class I peptide chain release factors domain-containing protein</fullName>
    </recommendedName>
</protein>
<dbReference type="InterPro" id="IPR052104">
    <property type="entry name" value="Mito_Release_Factor_mL62"/>
</dbReference>
<evidence type="ECO:0000256" key="1">
    <source>
        <dbReference type="SAM" id="MobiDB-lite"/>
    </source>
</evidence>
<reference evidence="4" key="2">
    <citation type="submission" date="2009-11" db="EMBL/GenBank/DDBJ databases">
        <title>The Genome Sequence of Allomyces macrogynus strain ATCC 38327.</title>
        <authorList>
            <consortium name="The Broad Institute Genome Sequencing Platform"/>
            <person name="Russ C."/>
            <person name="Cuomo C."/>
            <person name="Shea T."/>
            <person name="Young S.K."/>
            <person name="Zeng Q."/>
            <person name="Koehrsen M."/>
            <person name="Haas B."/>
            <person name="Borodovsky M."/>
            <person name="Guigo R."/>
            <person name="Alvarado L."/>
            <person name="Berlin A."/>
            <person name="Borenstein D."/>
            <person name="Chen Z."/>
            <person name="Engels R."/>
            <person name="Freedman E."/>
            <person name="Gellesch M."/>
            <person name="Goldberg J."/>
            <person name="Griggs A."/>
            <person name="Gujja S."/>
            <person name="Heiman D."/>
            <person name="Hepburn T."/>
            <person name="Howarth C."/>
            <person name="Jen D."/>
            <person name="Larson L."/>
            <person name="Lewis B."/>
            <person name="Mehta T."/>
            <person name="Park D."/>
            <person name="Pearson M."/>
            <person name="Roberts A."/>
            <person name="Saif S."/>
            <person name="Shenoy N."/>
            <person name="Sisk P."/>
            <person name="Stolte C."/>
            <person name="Sykes S."/>
            <person name="Walk T."/>
            <person name="White J."/>
            <person name="Yandava C."/>
            <person name="Burger G."/>
            <person name="Gray M.W."/>
            <person name="Holland P.W.H."/>
            <person name="King N."/>
            <person name="Lang F.B.F."/>
            <person name="Roger A.J."/>
            <person name="Ruiz-Trillo I."/>
            <person name="Lander E."/>
            <person name="Nusbaum C."/>
        </authorList>
    </citation>
    <scope>NUCLEOTIDE SEQUENCE [LARGE SCALE GENOMIC DNA]</scope>
    <source>
        <strain evidence="4">ATCC 38327</strain>
    </source>
</reference>
<dbReference type="OrthoDB" id="270639at2759"/>
<dbReference type="OMA" id="GGQNVNC"/>
<evidence type="ECO:0000259" key="2">
    <source>
        <dbReference type="Pfam" id="PF00472"/>
    </source>
</evidence>
<sequence length="188" mass="21219">MITAILPPAGTWRTILTALETPPPPPRAATSNSTDLPDRTWIDSFASSTSIPSNAYTVNYTRSSGPGWQNVNRVNIKAILKFHVDPRPAWMPEYAHNALMRQRAAQINKDGDLVVMSDRFRSQRQNVDDCVEKVFEMVKEAGYVPRETTAEQKRHVKKLQSAQNERRLESKKMAGKKADRRGGGRGEW</sequence>
<dbReference type="PANTHER" id="PTHR11075:SF54">
    <property type="entry name" value="LARGE RIBOSOMAL SUBUNIT PROTEIN ML62"/>
    <property type="match status" value="1"/>
</dbReference>
<keyword evidence="4" id="KW-1185">Reference proteome</keyword>
<dbReference type="STRING" id="578462.A0A0L0RUQ8"/>
<dbReference type="GO" id="GO:0005762">
    <property type="term" value="C:mitochondrial large ribosomal subunit"/>
    <property type="evidence" value="ECO:0007669"/>
    <property type="project" value="TreeGrafter"/>
</dbReference>
<dbReference type="EMBL" id="GG745328">
    <property type="protein sequence ID" value="KNE54132.1"/>
    <property type="molecule type" value="Genomic_DNA"/>
</dbReference>
<dbReference type="GO" id="GO:0004045">
    <property type="term" value="F:peptidyl-tRNA hydrolase activity"/>
    <property type="evidence" value="ECO:0007669"/>
    <property type="project" value="TreeGrafter"/>
</dbReference>
<dbReference type="PANTHER" id="PTHR11075">
    <property type="entry name" value="PEPTIDE CHAIN RELEASE FACTOR"/>
    <property type="match status" value="1"/>
</dbReference>
<dbReference type="AlphaFoldDB" id="A0A0L0RUQ8"/>
<proteinExistence type="predicted"/>
<evidence type="ECO:0000313" key="4">
    <source>
        <dbReference type="Proteomes" id="UP000054350"/>
    </source>
</evidence>
<reference evidence="3 4" key="1">
    <citation type="submission" date="2009-11" db="EMBL/GenBank/DDBJ databases">
        <title>Annotation of Allomyces macrogynus ATCC 38327.</title>
        <authorList>
            <consortium name="The Broad Institute Genome Sequencing Platform"/>
            <person name="Russ C."/>
            <person name="Cuomo C."/>
            <person name="Burger G."/>
            <person name="Gray M.W."/>
            <person name="Holland P.W.H."/>
            <person name="King N."/>
            <person name="Lang F.B.F."/>
            <person name="Roger A.J."/>
            <person name="Ruiz-Trillo I."/>
            <person name="Young S.K."/>
            <person name="Zeng Q."/>
            <person name="Gargeya S."/>
            <person name="Fitzgerald M."/>
            <person name="Haas B."/>
            <person name="Abouelleil A."/>
            <person name="Alvarado L."/>
            <person name="Arachchi H.M."/>
            <person name="Berlin A."/>
            <person name="Chapman S.B."/>
            <person name="Gearin G."/>
            <person name="Goldberg J."/>
            <person name="Griggs A."/>
            <person name="Gujja S."/>
            <person name="Hansen M."/>
            <person name="Heiman D."/>
            <person name="Howarth C."/>
            <person name="Larimer J."/>
            <person name="Lui A."/>
            <person name="MacDonald P.J.P."/>
            <person name="McCowen C."/>
            <person name="Montmayeur A."/>
            <person name="Murphy C."/>
            <person name="Neiman D."/>
            <person name="Pearson M."/>
            <person name="Priest M."/>
            <person name="Roberts A."/>
            <person name="Saif S."/>
            <person name="Shea T."/>
            <person name="Sisk P."/>
            <person name="Stolte C."/>
            <person name="Sykes S."/>
            <person name="Wortman J."/>
            <person name="Nusbaum C."/>
            <person name="Birren B."/>
        </authorList>
    </citation>
    <scope>NUCLEOTIDE SEQUENCE [LARGE SCALE GENOMIC DNA]</scope>
    <source>
        <strain evidence="3 4">ATCC 38327</strain>
    </source>
</reference>
<dbReference type="InterPro" id="IPR000352">
    <property type="entry name" value="Pep_chain_release_fac_I"/>
</dbReference>